<proteinExistence type="predicted"/>
<dbReference type="Proteomes" id="UP000198870">
    <property type="component" value="Unassembled WGS sequence"/>
</dbReference>
<keyword evidence="2" id="KW-1185">Reference proteome</keyword>
<accession>A0A1G5FYX0</accession>
<sequence>MKNKTLKMSLNFLESSVDYLSKTQCNSSELQFSIIHLASAVELMLKARLIDEHWSLVVENSKDLIKTKFESGDFKSINIDEAIERIDNICKFKVDEKNKKIISRLKKARNKIIHIGSSVNQDQAKAILVDTYSFIYDFLVDSNLYSQGSDLEYKFSEIRDKINKLEKFVTTRLNRIGHELKKHKNTLRCPDCWQQAIVFPDTNRDCLFCRKKYELNEFLELYCEAFLSFDELVDDISECPECGENSVVFAEELDCSICLSCGSNFNGYLRCIDCDILFVGDSNYPICPDCIRNRFDNDQMMPAPEYPEDEYTV</sequence>
<name>A0A1G5FYX0_9BACT</name>
<dbReference type="OrthoDB" id="5368533at2"/>
<reference evidence="1 2" key="1">
    <citation type="submission" date="2016-10" db="EMBL/GenBank/DDBJ databases">
        <authorList>
            <person name="de Groot N.N."/>
        </authorList>
    </citation>
    <scope>NUCLEOTIDE SEQUENCE [LARGE SCALE GENOMIC DNA]</scope>
    <source>
        <strain evidence="1 2">AA1</strain>
    </source>
</reference>
<evidence type="ECO:0000313" key="1">
    <source>
        <dbReference type="EMBL" id="SCY44456.1"/>
    </source>
</evidence>
<gene>
    <name evidence="1" type="ORF">SAMN05216233_10994</name>
</gene>
<dbReference type="RefSeq" id="WP_092211164.1">
    <property type="nucleotide sequence ID" value="NZ_FMUX01000009.1"/>
</dbReference>
<dbReference type="EMBL" id="FMUX01000009">
    <property type="protein sequence ID" value="SCY44456.1"/>
    <property type="molecule type" value="Genomic_DNA"/>
</dbReference>
<organism evidence="1 2">
    <name type="scientific">Desulfoluna spongiiphila</name>
    <dbReference type="NCBI Taxonomy" id="419481"/>
    <lineage>
        <taxon>Bacteria</taxon>
        <taxon>Pseudomonadati</taxon>
        <taxon>Thermodesulfobacteriota</taxon>
        <taxon>Desulfobacteria</taxon>
        <taxon>Desulfobacterales</taxon>
        <taxon>Desulfolunaceae</taxon>
        <taxon>Desulfoluna</taxon>
    </lineage>
</organism>
<protein>
    <submittedName>
        <fullName evidence="1">Uncharacterized protein</fullName>
    </submittedName>
</protein>
<evidence type="ECO:0000313" key="2">
    <source>
        <dbReference type="Proteomes" id="UP000198870"/>
    </source>
</evidence>
<dbReference type="AlphaFoldDB" id="A0A1G5FYX0"/>